<dbReference type="GO" id="GO:0005524">
    <property type="term" value="F:ATP binding"/>
    <property type="evidence" value="ECO:0007669"/>
    <property type="project" value="UniProtKB-KW"/>
</dbReference>
<comment type="similarity">
    <text evidence="1">Belongs to the helicase family.</text>
</comment>
<dbReference type="GO" id="GO:0006281">
    <property type="term" value="P:DNA repair"/>
    <property type="evidence" value="ECO:0007669"/>
    <property type="project" value="UniProtKB-KW"/>
</dbReference>
<evidence type="ECO:0000259" key="3">
    <source>
        <dbReference type="Pfam" id="PF14214"/>
    </source>
</evidence>
<keyword evidence="1" id="KW-0233">DNA recombination</keyword>
<keyword evidence="1" id="KW-0378">Hydrolase</keyword>
<dbReference type="InterPro" id="IPR025476">
    <property type="entry name" value="Helitron_helicase-like"/>
</dbReference>
<dbReference type="Pfam" id="PF14214">
    <property type="entry name" value="Helitron_like_N"/>
    <property type="match status" value="2"/>
</dbReference>
<accession>A0A5C7H9D2</accession>
<comment type="catalytic activity">
    <reaction evidence="1">
        <text>ATP + H2O = ADP + phosphate + H(+)</text>
        <dbReference type="Rhea" id="RHEA:13065"/>
        <dbReference type="ChEBI" id="CHEBI:15377"/>
        <dbReference type="ChEBI" id="CHEBI:15378"/>
        <dbReference type="ChEBI" id="CHEBI:30616"/>
        <dbReference type="ChEBI" id="CHEBI:43474"/>
        <dbReference type="ChEBI" id="CHEBI:456216"/>
        <dbReference type="EC" id="5.6.2.3"/>
    </reaction>
</comment>
<sequence length="675" mass="77199">MRAFIAYQIQDRFEEDATLLKGGKLFQQFLVDAYATLEEDRLDFIRSNQNSLRSEVLMGIQDDAMTICRCFGNPDLFITLKCNSKWPEILSDLGRRPGCKMEDRPDLVSRIFRAKLDDMIKYIKSGNPFGEIEAEFMMHGPCGLATQNSPCMEGTDRARAVVEDKQFDEIVAYLNCRYICPYEAVWRMLQFQIHFREPAIERLPVHLPLHQNIVFNQHANLEYVANASKLRKTMLTQWFETNVKNPEARELLYIEFPSKFVWDNDEREWKCRKRCASLGRIAFVQLAAGELYYLRMLLNYQKGALSFKDLRTVDGICEPTFQAACKSLGLLGDDKEWNQALLEAVNTASSAQLRQLFVVMILFCDVSEPSILFGTYWKFITFRDILRGSNPDTETCPFGGKPILLGSDFRQILPVVQAGDRADIVDASLTNDEESSWIKVPNDFLVRFNENPIESIVYSVYTDFENFFDDSSYLRERAIVTPRNETVSEINDYVLGIVPGQSRTYLSSDSLCSSVENVENLEILYPYKINCIVEDNTDQTNFLIIGKAAEKLISISCQTLVMEQGYDDPYGLPLHLEKLIGIAKKILIRFGKQENDYYKSDFIVSAIIDETLPQSLVDQMQADIPHTPSPTPQIVTTTPITSSQPHLTETTLKINKGVKRKLFSESKDITPHRFG</sequence>
<evidence type="ECO:0000256" key="1">
    <source>
        <dbReference type="RuleBase" id="RU363044"/>
    </source>
</evidence>
<dbReference type="GO" id="GO:0016887">
    <property type="term" value="F:ATP hydrolysis activity"/>
    <property type="evidence" value="ECO:0007669"/>
    <property type="project" value="RHEA"/>
</dbReference>
<dbReference type="AlphaFoldDB" id="A0A5C7H9D2"/>
<gene>
    <name evidence="4" type="ORF">EZV62_022321</name>
</gene>
<dbReference type="EC" id="5.6.2.3" evidence="1"/>
<dbReference type="Gene3D" id="2.40.50.140">
    <property type="entry name" value="Nucleic acid-binding proteins"/>
    <property type="match status" value="1"/>
</dbReference>
<keyword evidence="1" id="KW-0234">DNA repair</keyword>
<feature type="domain" description="Helitron helicase-like" evidence="3">
    <location>
        <begin position="62"/>
        <end position="135"/>
    </location>
</feature>
<keyword evidence="1" id="KW-0067">ATP-binding</keyword>
<keyword evidence="5" id="KW-1185">Reference proteome</keyword>
<reference evidence="5" key="1">
    <citation type="journal article" date="2019" name="Gigascience">
        <title>De novo genome assembly of the endangered Acer yangbiense, a plant species with extremely small populations endemic to Yunnan Province, China.</title>
        <authorList>
            <person name="Yang J."/>
            <person name="Wariss H.M."/>
            <person name="Tao L."/>
            <person name="Zhang R."/>
            <person name="Yun Q."/>
            <person name="Hollingsworth P."/>
            <person name="Dao Z."/>
            <person name="Luo G."/>
            <person name="Guo H."/>
            <person name="Ma Y."/>
            <person name="Sun W."/>
        </authorList>
    </citation>
    <scope>NUCLEOTIDE SEQUENCE [LARGE SCALE GENOMIC DNA]</scope>
    <source>
        <strain evidence="5">cv. Malutang</strain>
    </source>
</reference>
<name>A0A5C7H9D2_9ROSI</name>
<comment type="caution">
    <text evidence="4">The sequence shown here is derived from an EMBL/GenBank/DDBJ whole genome shotgun (WGS) entry which is preliminary data.</text>
</comment>
<evidence type="ECO:0000259" key="2">
    <source>
        <dbReference type="Pfam" id="PF05970"/>
    </source>
</evidence>
<comment type="cofactor">
    <cofactor evidence="1">
        <name>Mg(2+)</name>
        <dbReference type="ChEBI" id="CHEBI:18420"/>
    </cofactor>
</comment>
<dbReference type="Pfam" id="PF05970">
    <property type="entry name" value="PIF1"/>
    <property type="match status" value="1"/>
</dbReference>
<evidence type="ECO:0000313" key="4">
    <source>
        <dbReference type="EMBL" id="TXG53152.1"/>
    </source>
</evidence>
<dbReference type="GO" id="GO:0006310">
    <property type="term" value="P:DNA recombination"/>
    <property type="evidence" value="ECO:0007669"/>
    <property type="project" value="UniProtKB-KW"/>
</dbReference>
<keyword evidence="1" id="KW-0547">Nucleotide-binding</keyword>
<dbReference type="PANTHER" id="PTHR10492">
    <property type="match status" value="1"/>
</dbReference>
<keyword evidence="1" id="KW-0227">DNA damage</keyword>
<feature type="domain" description="Helitron helicase-like" evidence="3">
    <location>
        <begin position="4"/>
        <end position="59"/>
    </location>
</feature>
<dbReference type="InterPro" id="IPR010285">
    <property type="entry name" value="DNA_helicase_pif1-like_DEAD"/>
</dbReference>
<dbReference type="EMBL" id="VAHF01000010">
    <property type="protein sequence ID" value="TXG53152.1"/>
    <property type="molecule type" value="Genomic_DNA"/>
</dbReference>
<organism evidence="4 5">
    <name type="scientific">Acer yangbiense</name>
    <dbReference type="NCBI Taxonomy" id="1000413"/>
    <lineage>
        <taxon>Eukaryota</taxon>
        <taxon>Viridiplantae</taxon>
        <taxon>Streptophyta</taxon>
        <taxon>Embryophyta</taxon>
        <taxon>Tracheophyta</taxon>
        <taxon>Spermatophyta</taxon>
        <taxon>Magnoliopsida</taxon>
        <taxon>eudicotyledons</taxon>
        <taxon>Gunneridae</taxon>
        <taxon>Pentapetalae</taxon>
        <taxon>rosids</taxon>
        <taxon>malvids</taxon>
        <taxon>Sapindales</taxon>
        <taxon>Sapindaceae</taxon>
        <taxon>Hippocastanoideae</taxon>
        <taxon>Acereae</taxon>
        <taxon>Acer</taxon>
    </lineage>
</organism>
<dbReference type="PANTHER" id="PTHR10492:SF90">
    <property type="entry name" value="ATP-DEPENDENT DNA HELICASE"/>
    <property type="match status" value="1"/>
</dbReference>
<proteinExistence type="inferred from homology"/>
<evidence type="ECO:0000313" key="5">
    <source>
        <dbReference type="Proteomes" id="UP000323000"/>
    </source>
</evidence>
<dbReference type="Proteomes" id="UP000323000">
    <property type="component" value="Chromosome 10"/>
</dbReference>
<dbReference type="GO" id="GO:0000723">
    <property type="term" value="P:telomere maintenance"/>
    <property type="evidence" value="ECO:0007669"/>
    <property type="project" value="InterPro"/>
</dbReference>
<dbReference type="GO" id="GO:0043139">
    <property type="term" value="F:5'-3' DNA helicase activity"/>
    <property type="evidence" value="ECO:0007669"/>
    <property type="project" value="UniProtKB-EC"/>
</dbReference>
<protein>
    <recommendedName>
        <fullName evidence="1">ATP-dependent DNA helicase</fullName>
        <ecNumber evidence="1">5.6.2.3</ecNumber>
    </recommendedName>
</protein>
<feature type="domain" description="DNA helicase Pif1-like DEAD-box helicase" evidence="2">
    <location>
        <begin position="381"/>
        <end position="440"/>
    </location>
</feature>
<keyword evidence="1" id="KW-0347">Helicase</keyword>
<dbReference type="InterPro" id="IPR012340">
    <property type="entry name" value="NA-bd_OB-fold"/>
</dbReference>
<dbReference type="OrthoDB" id="1935456at2759"/>